<feature type="signal peptide" evidence="1">
    <location>
        <begin position="1"/>
        <end position="30"/>
    </location>
</feature>
<reference evidence="2 3" key="1">
    <citation type="journal article" date="2013" name="Genome Announc.">
        <title>Whole-genome sequences of five oyster-associated bacteria show potential for crude oil hydrocarbon degradation.</title>
        <authorList>
            <person name="Chauhan A."/>
            <person name="Green S."/>
            <person name="Pathak A."/>
            <person name="Thomas J."/>
            <person name="Venkatramanan R."/>
        </authorList>
    </citation>
    <scope>NUCLEOTIDE SEQUENCE [LARGE SCALE GENOMIC DNA]</scope>
    <source>
        <strain evidence="2 3">MF109</strain>
    </source>
</reference>
<organism evidence="2 3">
    <name type="scientific">Microbacterium maritypicum MF109</name>
    <dbReference type="NCBI Taxonomy" id="1333857"/>
    <lineage>
        <taxon>Bacteria</taxon>
        <taxon>Bacillati</taxon>
        <taxon>Actinomycetota</taxon>
        <taxon>Actinomycetes</taxon>
        <taxon>Micrococcales</taxon>
        <taxon>Microbacteriaceae</taxon>
        <taxon>Microbacterium</taxon>
    </lineage>
</organism>
<keyword evidence="1" id="KW-0732">Signal</keyword>
<dbReference type="AlphaFoldDB" id="T5KAE8"/>
<gene>
    <name evidence="2" type="ORF">L687_15885</name>
</gene>
<dbReference type="PATRIC" id="fig|1333857.3.peg.1487"/>
<evidence type="ECO:0000256" key="1">
    <source>
        <dbReference type="SAM" id="SignalP"/>
    </source>
</evidence>
<evidence type="ECO:0008006" key="4">
    <source>
        <dbReference type="Google" id="ProtNLM"/>
    </source>
</evidence>
<protein>
    <recommendedName>
        <fullName evidence="4">DUF11 domain-containing protein</fullName>
    </recommendedName>
</protein>
<dbReference type="RefSeq" id="WP_021199451.1">
    <property type="nucleotide sequence ID" value="NZ_ATAO01000168.1"/>
</dbReference>
<dbReference type="Proteomes" id="UP000016033">
    <property type="component" value="Unassembled WGS sequence"/>
</dbReference>
<name>T5KAE8_MICMQ</name>
<feature type="chain" id="PRO_5004606948" description="DUF11 domain-containing protein" evidence="1">
    <location>
        <begin position="31"/>
        <end position="197"/>
    </location>
</feature>
<evidence type="ECO:0000313" key="2">
    <source>
        <dbReference type="EMBL" id="EQM79555.1"/>
    </source>
</evidence>
<dbReference type="EMBL" id="ATAO01000168">
    <property type="protein sequence ID" value="EQM79555.1"/>
    <property type="molecule type" value="Genomic_DNA"/>
</dbReference>
<comment type="caution">
    <text evidence="2">The sequence shown here is derived from an EMBL/GenBank/DDBJ whole genome shotgun (WGS) entry which is preliminary data.</text>
</comment>
<accession>T5KAE8</accession>
<sequence>MKLKNRIAATGITIAVAAGVALIGAPAANAAEAQVDNYGAVNYPFAPSDDTSVGQAGIGWVRLADGTLGQESEQTFGSAAKVTLDDNVDVVQAGEKVRITVTATNRSSFTRLISTAIPTAYGLTVTGAESSLGEPIVSSSHVFASFGELEPGETGTAVITAEVGDVAPGTTLQTRAYVYQDLSGPMSQISDTNTVIG</sequence>
<evidence type="ECO:0000313" key="3">
    <source>
        <dbReference type="Proteomes" id="UP000016033"/>
    </source>
</evidence>
<proteinExistence type="predicted"/>